<dbReference type="Proteomes" id="UP001203297">
    <property type="component" value="Unassembled WGS sequence"/>
</dbReference>
<evidence type="ECO:0000313" key="1">
    <source>
        <dbReference type="EMBL" id="KAI0303467.1"/>
    </source>
</evidence>
<feature type="non-terminal residue" evidence="1">
    <location>
        <position position="52"/>
    </location>
</feature>
<comment type="caution">
    <text evidence="1">The sequence shown here is derived from an EMBL/GenBank/DDBJ whole genome shotgun (WGS) entry which is preliminary data.</text>
</comment>
<gene>
    <name evidence="1" type="ORF">B0F90DRAFT_1711274</name>
</gene>
<sequence length="52" mass="6244">LFDYNDPSPGILCSVTCRSIREVRCGTYVGRVFFNSIRGLRSIYWPPYRWYY</sequence>
<evidence type="ECO:0000313" key="2">
    <source>
        <dbReference type="Proteomes" id="UP001203297"/>
    </source>
</evidence>
<dbReference type="EMBL" id="WTXG01000009">
    <property type="protein sequence ID" value="KAI0303467.1"/>
    <property type="molecule type" value="Genomic_DNA"/>
</dbReference>
<reference evidence="1" key="1">
    <citation type="journal article" date="2022" name="New Phytol.">
        <title>Evolutionary transition to the ectomycorrhizal habit in the genomes of a hyperdiverse lineage of mushroom-forming fungi.</title>
        <authorList>
            <person name="Looney B."/>
            <person name="Miyauchi S."/>
            <person name="Morin E."/>
            <person name="Drula E."/>
            <person name="Courty P.E."/>
            <person name="Kohler A."/>
            <person name="Kuo A."/>
            <person name="LaButti K."/>
            <person name="Pangilinan J."/>
            <person name="Lipzen A."/>
            <person name="Riley R."/>
            <person name="Andreopoulos W."/>
            <person name="He G."/>
            <person name="Johnson J."/>
            <person name="Nolan M."/>
            <person name="Tritt A."/>
            <person name="Barry K.W."/>
            <person name="Grigoriev I.V."/>
            <person name="Nagy L.G."/>
            <person name="Hibbett D."/>
            <person name="Henrissat B."/>
            <person name="Matheny P.B."/>
            <person name="Labbe J."/>
            <person name="Martin F.M."/>
        </authorList>
    </citation>
    <scope>NUCLEOTIDE SEQUENCE</scope>
    <source>
        <strain evidence="1">BPL690</strain>
    </source>
</reference>
<protein>
    <submittedName>
        <fullName evidence="1">Uncharacterized protein</fullName>
    </submittedName>
</protein>
<accession>A0AAD4M6K1</accession>
<proteinExistence type="predicted"/>
<name>A0AAD4M6K1_9AGAM</name>
<keyword evidence="2" id="KW-1185">Reference proteome</keyword>
<organism evidence="1 2">
    <name type="scientific">Multifurca ochricompacta</name>
    <dbReference type="NCBI Taxonomy" id="376703"/>
    <lineage>
        <taxon>Eukaryota</taxon>
        <taxon>Fungi</taxon>
        <taxon>Dikarya</taxon>
        <taxon>Basidiomycota</taxon>
        <taxon>Agaricomycotina</taxon>
        <taxon>Agaricomycetes</taxon>
        <taxon>Russulales</taxon>
        <taxon>Russulaceae</taxon>
        <taxon>Multifurca</taxon>
    </lineage>
</organism>
<dbReference type="AlphaFoldDB" id="A0AAD4M6K1"/>